<evidence type="ECO:0000313" key="2">
    <source>
        <dbReference type="Proteomes" id="UP000006028"/>
    </source>
</evidence>
<organism evidence="1 2">
    <name type="scientific">Faecalibacterium cf. prausnitzii KLE1255</name>
    <dbReference type="NCBI Taxonomy" id="748224"/>
    <lineage>
        <taxon>Bacteria</taxon>
        <taxon>Bacillati</taxon>
        <taxon>Bacillota</taxon>
        <taxon>Clostridia</taxon>
        <taxon>Eubacteriales</taxon>
        <taxon>Oscillospiraceae</taxon>
        <taxon>Faecalibacterium</taxon>
    </lineage>
</organism>
<dbReference type="Proteomes" id="UP000006028">
    <property type="component" value="Unassembled WGS sequence"/>
</dbReference>
<evidence type="ECO:0000313" key="1">
    <source>
        <dbReference type="EMBL" id="EFQ06844.1"/>
    </source>
</evidence>
<comment type="caution">
    <text evidence="1">The sequence shown here is derived from an EMBL/GenBank/DDBJ whole genome shotgun (WGS) entry which is preliminary data.</text>
</comment>
<protein>
    <submittedName>
        <fullName evidence="1">Uncharacterized protein</fullName>
    </submittedName>
</protein>
<dbReference type="RefSeq" id="WP_005942280.1">
    <property type="nucleotide sequence ID" value="NZ_GL538317.1"/>
</dbReference>
<dbReference type="AlphaFoldDB" id="E2ZJ02"/>
<gene>
    <name evidence="1" type="ORF">HMPREF9436_01648</name>
</gene>
<name>E2ZJ02_9FIRM</name>
<accession>E2ZJ02</accession>
<dbReference type="HOGENOM" id="CLU_3251823_0_0_9"/>
<reference evidence="1 2" key="1">
    <citation type="submission" date="2010-08" db="EMBL/GenBank/DDBJ databases">
        <authorList>
            <person name="Weinstock G."/>
            <person name="Sodergren E."/>
            <person name="Clifton S."/>
            <person name="Fulton L."/>
            <person name="Fulton B."/>
            <person name="Courtney L."/>
            <person name="Fronick C."/>
            <person name="Harrison M."/>
            <person name="Strong C."/>
            <person name="Farmer C."/>
            <person name="Delahaunty K."/>
            <person name="Markovic C."/>
            <person name="Hall O."/>
            <person name="Minx P."/>
            <person name="Tomlinson C."/>
            <person name="Mitreva M."/>
            <person name="Hou S."/>
            <person name="Chen J."/>
            <person name="Wollam A."/>
            <person name="Pepin K.H."/>
            <person name="Johnson M."/>
            <person name="Bhonagiri V."/>
            <person name="Zhang X."/>
            <person name="Suruliraj S."/>
            <person name="Warren W."/>
            <person name="Chinwalla A."/>
            <person name="Mardis E.R."/>
            <person name="Wilson R.K."/>
        </authorList>
    </citation>
    <scope>NUCLEOTIDE SEQUENCE [LARGE SCALE GENOMIC DNA]</scope>
    <source>
        <strain evidence="1 2">KLE1255</strain>
    </source>
</reference>
<dbReference type="BioCyc" id="FCF748224-HMP:GTSS-2542-MONOMER"/>
<dbReference type="EMBL" id="AECU01000124">
    <property type="protein sequence ID" value="EFQ06844.1"/>
    <property type="molecule type" value="Genomic_DNA"/>
</dbReference>
<sequence length="43" mass="4961">MKLIWNDLLHANFRCGRMCGDRAEHLAVNCTMPSCCARMCTRM</sequence>
<proteinExistence type="predicted"/>